<dbReference type="PATRIC" id="fig|888019.4.peg.208"/>
<organism evidence="1 2">
    <name type="scientific">Rothia aeria F0184</name>
    <dbReference type="NCBI Taxonomy" id="888019"/>
    <lineage>
        <taxon>Bacteria</taxon>
        <taxon>Bacillati</taxon>
        <taxon>Actinomycetota</taxon>
        <taxon>Actinomycetes</taxon>
        <taxon>Micrococcales</taxon>
        <taxon>Micrococcaceae</taxon>
        <taxon>Rothia</taxon>
    </lineage>
</organism>
<proteinExistence type="predicted"/>
<gene>
    <name evidence="1" type="ORF">HMPREF0742_00248</name>
</gene>
<accession>U7V971</accession>
<comment type="caution">
    <text evidence="1">The sequence shown here is derived from an EMBL/GenBank/DDBJ whole genome shotgun (WGS) entry which is preliminary data.</text>
</comment>
<reference evidence="1 2" key="1">
    <citation type="submission" date="2013-08" db="EMBL/GenBank/DDBJ databases">
        <authorList>
            <person name="Weinstock G."/>
            <person name="Sodergren E."/>
            <person name="Wylie T."/>
            <person name="Fulton L."/>
            <person name="Fulton R."/>
            <person name="Fronick C."/>
            <person name="O'Laughlin M."/>
            <person name="Godfrey J."/>
            <person name="Miner T."/>
            <person name="Herter B."/>
            <person name="Appelbaum E."/>
            <person name="Cordes M."/>
            <person name="Lek S."/>
            <person name="Wollam A."/>
            <person name="Pepin K.H."/>
            <person name="Palsikar V.B."/>
            <person name="Mitreva M."/>
            <person name="Wilson R.K."/>
        </authorList>
    </citation>
    <scope>NUCLEOTIDE SEQUENCE [LARGE SCALE GENOMIC DNA]</scope>
    <source>
        <strain evidence="1 2">F0184</strain>
    </source>
</reference>
<protein>
    <submittedName>
        <fullName evidence="1">Uncharacterized protein</fullName>
    </submittedName>
</protein>
<dbReference type="EMBL" id="AXZG01000010">
    <property type="protein sequence ID" value="ERT67343.1"/>
    <property type="molecule type" value="Genomic_DNA"/>
</dbReference>
<dbReference type="HOGENOM" id="CLU_2131675_0_0_11"/>
<evidence type="ECO:0000313" key="2">
    <source>
        <dbReference type="Proteomes" id="UP000017174"/>
    </source>
</evidence>
<dbReference type="AlphaFoldDB" id="U7V971"/>
<sequence length="124" mass="13523">MPSKDNGSPNEGAEAKHDENFKFLEYENIIDWTDYKVTGEHEITFTTLTGTPRCYDVRAEVVEKDGVMNVALVEGTILGAPDACTAEARIAKVKVKTKAKASTLKVQQLPESLVRLNKGAIQGA</sequence>
<dbReference type="Proteomes" id="UP000017174">
    <property type="component" value="Unassembled WGS sequence"/>
</dbReference>
<name>U7V971_9MICC</name>
<evidence type="ECO:0000313" key="1">
    <source>
        <dbReference type="EMBL" id="ERT67343.1"/>
    </source>
</evidence>